<feature type="compositionally biased region" description="Basic and acidic residues" evidence="2">
    <location>
        <begin position="444"/>
        <end position="459"/>
    </location>
</feature>
<evidence type="ECO:0000313" key="3">
    <source>
        <dbReference type="EMBL" id="PWI73979.1"/>
    </source>
</evidence>
<feature type="compositionally biased region" description="Low complexity" evidence="2">
    <location>
        <begin position="109"/>
        <end position="128"/>
    </location>
</feature>
<reference evidence="3 4" key="1">
    <citation type="journal article" date="2016" name="Front. Microbiol.">
        <title>Genome and transcriptome sequences reveal the specific parasitism of the nematophagous Purpureocillium lilacinum 36-1.</title>
        <authorList>
            <person name="Xie J."/>
            <person name="Li S."/>
            <person name="Mo C."/>
            <person name="Xiao X."/>
            <person name="Peng D."/>
            <person name="Wang G."/>
            <person name="Xiao Y."/>
        </authorList>
    </citation>
    <scope>NUCLEOTIDE SEQUENCE [LARGE SCALE GENOMIC DNA]</scope>
    <source>
        <strain evidence="3 4">36-1</strain>
    </source>
</reference>
<feature type="compositionally biased region" description="Polar residues" evidence="2">
    <location>
        <begin position="135"/>
        <end position="147"/>
    </location>
</feature>
<name>A0A2U3EHI8_PURLI</name>
<feature type="region of interest" description="Disordered" evidence="2">
    <location>
        <begin position="595"/>
        <end position="630"/>
    </location>
</feature>
<feature type="coiled-coil region" evidence="1">
    <location>
        <begin position="299"/>
        <end position="326"/>
    </location>
</feature>
<feature type="compositionally biased region" description="Basic and acidic residues" evidence="2">
    <location>
        <begin position="653"/>
        <end position="671"/>
    </location>
</feature>
<dbReference type="EMBL" id="LCWV01000004">
    <property type="protein sequence ID" value="PWI73979.1"/>
    <property type="molecule type" value="Genomic_DNA"/>
</dbReference>
<protein>
    <submittedName>
        <fullName evidence="3">Uncharacterized protein</fullName>
    </submittedName>
</protein>
<gene>
    <name evidence="3" type="ORF">PCL_09255</name>
</gene>
<dbReference type="Proteomes" id="UP000245956">
    <property type="component" value="Unassembled WGS sequence"/>
</dbReference>
<feature type="compositionally biased region" description="Basic and acidic residues" evidence="2">
    <location>
        <begin position="605"/>
        <end position="620"/>
    </location>
</feature>
<sequence length="931" mass="103404">MTDVTLIDGTRTDGILTDETLIHERLIDEIGLDLGSAAGEPIVIATGTPGHGTETAKEIEAEAGIGAMTEINMVVIVTATVLEVRSLLLEQRRDDYARNTRRPASERVSSSPAITSNSASSSIRNGAASDRRSPDPQTSPNARQQATAPAKSTAAPIAPKPVPVSSALLDQSVQRGVETLCERLFWYMQRERADTKFKKTKADVDRCRPSMSEYGSAFEVLVSQKDAALQDRDKCCARVDATDQKLQKVSQSVLAAMRREIAESIVKSGVLEPGNGPDKAVTLSRSDFELERTSLNGQIAELRTQLLVEKARNGNLEQRLERIEAQLVAGVPAKRQEPDSGTEDKVATMMGEAVKDLVTRDQLNHAVQELDVRLSASDMTQSDQSSILHASAGEKTGRKLASMEKFIQGLYSNVPTEDSNELPACIRSLMASVNGQERAIQEQAEHREATQSAIEELKRSANGQEQTEYRRATESAIEELKRSANGQEQTEYRRATESAIEELKRSANGQEQTEYRRATESAIEELKRSANGQEQTEYRRATESAIEELKRSANGQEQTEYRRATESAIEELKRSANGQEQTEYRRATESAIEELKRSANGQEQTEYRRATESAIEELKRSANGQEQTEYRRATESAIEELKRSVNGQERAIQEQAEHREATQSAIEELKRSASGQERAIQEQTEHLQATDSAIEELKKSVNNQERAIQEQVEYRQTTESALENMKGSMIKVGEDSSASETPRQSVLDFPSIDALESFILTTSKEPLKVLSTNLGRFLDTERNERIKIASETQETASSLLRLETEYGGLVKTQEERHSGLISDLALLGEKLGTVDSSLTAVKDDSSSCFDELQLQIRSMQGWQNNFTTRQLHEAILREMNKLVPNGLNSIMQLTSRIESMEGWLRSEQSYGAKRRKTEHEGPYPSNGHVTT</sequence>
<dbReference type="AlphaFoldDB" id="A0A2U3EHI8"/>
<feature type="region of interest" description="Disordered" evidence="2">
    <location>
        <begin position="97"/>
        <end position="159"/>
    </location>
</feature>
<comment type="caution">
    <text evidence="3">The sequence shown here is derived from an EMBL/GenBank/DDBJ whole genome shotgun (WGS) entry which is preliminary data.</text>
</comment>
<accession>A0A2U3EHI8</accession>
<evidence type="ECO:0000313" key="4">
    <source>
        <dbReference type="Proteomes" id="UP000245956"/>
    </source>
</evidence>
<organism evidence="3 4">
    <name type="scientific">Purpureocillium lilacinum</name>
    <name type="common">Paecilomyces lilacinus</name>
    <dbReference type="NCBI Taxonomy" id="33203"/>
    <lineage>
        <taxon>Eukaryota</taxon>
        <taxon>Fungi</taxon>
        <taxon>Dikarya</taxon>
        <taxon>Ascomycota</taxon>
        <taxon>Pezizomycotina</taxon>
        <taxon>Sordariomycetes</taxon>
        <taxon>Hypocreomycetidae</taxon>
        <taxon>Hypocreales</taxon>
        <taxon>Ophiocordycipitaceae</taxon>
        <taxon>Purpureocillium</taxon>
    </lineage>
</organism>
<feature type="region of interest" description="Disordered" evidence="2">
    <location>
        <begin position="653"/>
        <end position="688"/>
    </location>
</feature>
<evidence type="ECO:0000256" key="2">
    <source>
        <dbReference type="SAM" id="MobiDB-lite"/>
    </source>
</evidence>
<feature type="compositionally biased region" description="Basic and acidic residues" evidence="2">
    <location>
        <begin position="490"/>
        <end position="505"/>
    </location>
</feature>
<evidence type="ECO:0000256" key="1">
    <source>
        <dbReference type="SAM" id="Coils"/>
    </source>
</evidence>
<proteinExistence type="predicted"/>
<feature type="region of interest" description="Disordered" evidence="2">
    <location>
        <begin position="908"/>
        <end position="931"/>
    </location>
</feature>
<keyword evidence="1" id="KW-0175">Coiled coil</keyword>
<feature type="region of interest" description="Disordered" evidence="2">
    <location>
        <begin position="444"/>
        <end position="515"/>
    </location>
</feature>
<feature type="compositionally biased region" description="Basic and acidic residues" evidence="2">
    <location>
        <begin position="467"/>
        <end position="482"/>
    </location>
</feature>